<dbReference type="Pfam" id="PF13920">
    <property type="entry name" value="zf-C3HC4_3"/>
    <property type="match status" value="1"/>
</dbReference>
<feature type="compositionally biased region" description="Polar residues" evidence="6">
    <location>
        <begin position="433"/>
        <end position="442"/>
    </location>
</feature>
<dbReference type="CDD" id="cd00022">
    <property type="entry name" value="BIR"/>
    <property type="match status" value="2"/>
</dbReference>
<dbReference type="GO" id="GO:0005634">
    <property type="term" value="C:nucleus"/>
    <property type="evidence" value="ECO:0007669"/>
    <property type="project" value="TreeGrafter"/>
</dbReference>
<dbReference type="InterPro" id="IPR013083">
    <property type="entry name" value="Znf_RING/FYVE/PHD"/>
</dbReference>
<dbReference type="GO" id="GO:0031398">
    <property type="term" value="P:positive regulation of protein ubiquitination"/>
    <property type="evidence" value="ECO:0007669"/>
    <property type="project" value="TreeGrafter"/>
</dbReference>
<comment type="similarity">
    <text evidence="1">Belongs to the IAP family.</text>
</comment>
<dbReference type="FunFam" id="1.10.1170.10:FF:000002">
    <property type="entry name" value="Baculoviral IAP repeat containing 7"/>
    <property type="match status" value="1"/>
</dbReference>
<dbReference type="OrthoDB" id="1711136at2759"/>
<dbReference type="Pfam" id="PF00653">
    <property type="entry name" value="BIR"/>
    <property type="match status" value="3"/>
</dbReference>
<dbReference type="PROSITE" id="PS50143">
    <property type="entry name" value="BIR_REPEAT_2"/>
    <property type="match status" value="3"/>
</dbReference>
<dbReference type="InterPro" id="IPR050784">
    <property type="entry name" value="IAP"/>
</dbReference>
<dbReference type="SMART" id="SM00184">
    <property type="entry name" value="RING"/>
    <property type="match status" value="1"/>
</dbReference>
<evidence type="ECO:0000313" key="8">
    <source>
        <dbReference type="EMBL" id="PIK61629.1"/>
    </source>
</evidence>
<dbReference type="InterPro" id="IPR001841">
    <property type="entry name" value="Znf_RING"/>
</dbReference>
<dbReference type="SMART" id="SM00238">
    <property type="entry name" value="BIR"/>
    <property type="match status" value="3"/>
</dbReference>
<feature type="domain" description="RING-type" evidence="7">
    <location>
        <begin position="471"/>
        <end position="506"/>
    </location>
</feature>
<evidence type="ECO:0000313" key="9">
    <source>
        <dbReference type="Proteomes" id="UP000230750"/>
    </source>
</evidence>
<dbReference type="EMBL" id="MRZV01000028">
    <property type="protein sequence ID" value="PIK61629.1"/>
    <property type="molecule type" value="Genomic_DNA"/>
</dbReference>
<dbReference type="Proteomes" id="UP000230750">
    <property type="component" value="Unassembled WGS sequence"/>
</dbReference>
<dbReference type="GO" id="GO:0051726">
    <property type="term" value="P:regulation of cell cycle"/>
    <property type="evidence" value="ECO:0007669"/>
    <property type="project" value="TreeGrafter"/>
</dbReference>
<dbReference type="STRING" id="307972.A0A2G8LN00"/>
<dbReference type="GO" id="GO:0061630">
    <property type="term" value="F:ubiquitin protein ligase activity"/>
    <property type="evidence" value="ECO:0007669"/>
    <property type="project" value="TreeGrafter"/>
</dbReference>
<comment type="caution">
    <text evidence="8">The sequence shown here is derived from an EMBL/GenBank/DDBJ whole genome shotgun (WGS) entry which is preliminary data.</text>
</comment>
<protein>
    <submittedName>
        <fullName evidence="8">Putative baculoviral IAP repeat-containing protein 7-A-like</fullName>
    </submittedName>
</protein>
<dbReference type="AlphaFoldDB" id="A0A2G8LN00"/>
<evidence type="ECO:0000256" key="1">
    <source>
        <dbReference type="ARBA" id="ARBA00006672"/>
    </source>
</evidence>
<keyword evidence="9" id="KW-1185">Reference proteome</keyword>
<organism evidence="8 9">
    <name type="scientific">Stichopus japonicus</name>
    <name type="common">Sea cucumber</name>
    <dbReference type="NCBI Taxonomy" id="307972"/>
    <lineage>
        <taxon>Eukaryota</taxon>
        <taxon>Metazoa</taxon>
        <taxon>Echinodermata</taxon>
        <taxon>Eleutherozoa</taxon>
        <taxon>Echinozoa</taxon>
        <taxon>Holothuroidea</taxon>
        <taxon>Aspidochirotacea</taxon>
        <taxon>Aspidochirotida</taxon>
        <taxon>Stichopodidae</taxon>
        <taxon>Apostichopus</taxon>
    </lineage>
</organism>
<dbReference type="GO" id="GO:0005737">
    <property type="term" value="C:cytoplasm"/>
    <property type="evidence" value="ECO:0007669"/>
    <property type="project" value="TreeGrafter"/>
</dbReference>
<reference evidence="8 9" key="1">
    <citation type="journal article" date="2017" name="PLoS Biol.">
        <title>The sea cucumber genome provides insights into morphological evolution and visceral regeneration.</title>
        <authorList>
            <person name="Zhang X."/>
            <person name="Sun L."/>
            <person name="Yuan J."/>
            <person name="Sun Y."/>
            <person name="Gao Y."/>
            <person name="Zhang L."/>
            <person name="Li S."/>
            <person name="Dai H."/>
            <person name="Hamel J.F."/>
            <person name="Liu C."/>
            <person name="Yu Y."/>
            <person name="Liu S."/>
            <person name="Lin W."/>
            <person name="Guo K."/>
            <person name="Jin S."/>
            <person name="Xu P."/>
            <person name="Storey K.B."/>
            <person name="Huan P."/>
            <person name="Zhang T."/>
            <person name="Zhou Y."/>
            <person name="Zhang J."/>
            <person name="Lin C."/>
            <person name="Li X."/>
            <person name="Xing L."/>
            <person name="Huo D."/>
            <person name="Sun M."/>
            <person name="Wang L."/>
            <person name="Mercier A."/>
            <person name="Li F."/>
            <person name="Yang H."/>
            <person name="Xiang J."/>
        </authorList>
    </citation>
    <scope>NUCLEOTIDE SEQUENCE [LARGE SCALE GENOMIC DNA]</scope>
    <source>
        <strain evidence="8">Shaxun</strain>
        <tissue evidence="8">Muscle</tissue>
    </source>
</reference>
<evidence type="ECO:0000256" key="3">
    <source>
        <dbReference type="ARBA" id="ARBA00022771"/>
    </source>
</evidence>
<evidence type="ECO:0000256" key="6">
    <source>
        <dbReference type="SAM" id="MobiDB-lite"/>
    </source>
</evidence>
<dbReference type="GO" id="GO:0043027">
    <property type="term" value="F:cysteine-type endopeptidase inhibitor activity involved in apoptotic process"/>
    <property type="evidence" value="ECO:0007669"/>
    <property type="project" value="TreeGrafter"/>
</dbReference>
<keyword evidence="3 5" id="KW-0863">Zinc-finger</keyword>
<dbReference type="PANTHER" id="PTHR10044">
    <property type="entry name" value="INHIBITOR OF APOPTOSIS"/>
    <property type="match status" value="1"/>
</dbReference>
<sequence>MSIFARTDDINSHEKQNILKSLFKRIDTFVEKKRSLMKDGDFNRSFTGVDMEKYGNRLKTYIVGEWEQAVSMSDMSSAGFCFTGVKDTVVCFSCKGVLSSWEAGHIPIKRHIKAFPFSWPNNHFVKIKKLAKAGFYLERAGIKCFACFAEVKDLNDEDRAKEIHLKESPDCPFSKGLFTGNKEITPEELNQAKKIYMRHDKQSRLITPVQCTDPMEDITPLSVDKCNLPSEIARSDGDNPMYLKAKHKDYFREKQRLESFENWPKDHFLKPVVFAKAGFFKSDKSDKGDKVTCFYCGVNLEEWEEGDDPQNEHYVNFPNCKWLETELSMKRVKEMKGENSTADVIPSQNEENEIMSSTQQIKDTVDKEIEEPSIPDMSEDILKLGYSKEIVEHVINERLESDEIPFQDSGELLQAVMKEEEITELENKRSGQFEKSSVSSETARSETNGREKQKMEALEAKIEELKERNACKICLDEEVKIIFIPCKHLAVCEACAEKVEICPICRDHIDDKLQVFIP</sequence>
<name>A0A2G8LN00_STIJA</name>
<gene>
    <name evidence="8" type="ORF">BSL78_01447</name>
</gene>
<dbReference type="GO" id="GO:0043066">
    <property type="term" value="P:negative regulation of apoptotic process"/>
    <property type="evidence" value="ECO:0007669"/>
    <property type="project" value="TreeGrafter"/>
</dbReference>
<dbReference type="SUPFAM" id="SSF57924">
    <property type="entry name" value="Inhibitor of apoptosis (IAP) repeat"/>
    <property type="match status" value="3"/>
</dbReference>
<evidence type="ECO:0000259" key="7">
    <source>
        <dbReference type="PROSITE" id="PS50089"/>
    </source>
</evidence>
<feature type="region of interest" description="Disordered" evidence="6">
    <location>
        <begin position="424"/>
        <end position="454"/>
    </location>
</feature>
<dbReference type="PROSITE" id="PS50089">
    <property type="entry name" value="ZF_RING_2"/>
    <property type="match status" value="1"/>
</dbReference>
<proteinExistence type="inferred from homology"/>
<evidence type="ECO:0000256" key="4">
    <source>
        <dbReference type="ARBA" id="ARBA00022833"/>
    </source>
</evidence>
<dbReference type="GO" id="GO:0008270">
    <property type="term" value="F:zinc ion binding"/>
    <property type="evidence" value="ECO:0007669"/>
    <property type="project" value="UniProtKB-KW"/>
</dbReference>
<dbReference type="Gene3D" id="1.10.1170.10">
    <property type="entry name" value="Inhibitor Of Apoptosis Protein (2mihbC-IAP-1), Chain A"/>
    <property type="match status" value="3"/>
</dbReference>
<dbReference type="Gene3D" id="3.30.40.10">
    <property type="entry name" value="Zinc/RING finger domain, C3HC4 (zinc finger)"/>
    <property type="match status" value="1"/>
</dbReference>
<keyword evidence="4" id="KW-0862">Zinc</keyword>
<dbReference type="PANTHER" id="PTHR10044:SF139">
    <property type="entry name" value="DEATH-ASSOCIATED INHIBITOR OF APOPTOSIS 2"/>
    <property type="match status" value="1"/>
</dbReference>
<accession>A0A2G8LN00</accession>
<keyword evidence="2" id="KW-0479">Metal-binding</keyword>
<evidence type="ECO:0000256" key="5">
    <source>
        <dbReference type="PROSITE-ProRule" id="PRU00175"/>
    </source>
</evidence>
<dbReference type="InterPro" id="IPR001370">
    <property type="entry name" value="BIR_rpt"/>
</dbReference>
<feature type="compositionally biased region" description="Basic and acidic residues" evidence="6">
    <location>
        <begin position="443"/>
        <end position="454"/>
    </location>
</feature>
<evidence type="ECO:0000256" key="2">
    <source>
        <dbReference type="ARBA" id="ARBA00022723"/>
    </source>
</evidence>